<dbReference type="Gene3D" id="2.40.50.140">
    <property type="entry name" value="Nucleic acid-binding proteins"/>
    <property type="match status" value="2"/>
</dbReference>
<reference evidence="2 3" key="1">
    <citation type="journal article" date="2018" name="Front. Plant Sci.">
        <title>Red Clover (Trifolium pratense) and Zigzag Clover (T. medium) - A Picture of Genomic Similarities and Differences.</title>
        <authorList>
            <person name="Dluhosova J."/>
            <person name="Istvanek J."/>
            <person name="Nedelnik J."/>
            <person name="Repkova J."/>
        </authorList>
    </citation>
    <scope>NUCLEOTIDE SEQUENCE [LARGE SCALE GENOMIC DNA]</scope>
    <source>
        <strain evidence="3">cv. 10/8</strain>
        <tissue evidence="2">Leaf</tissue>
    </source>
</reference>
<feature type="non-terminal residue" evidence="2">
    <location>
        <position position="198"/>
    </location>
</feature>
<dbReference type="PANTHER" id="PTHR47165:SF4">
    <property type="entry name" value="OS03G0429900 PROTEIN"/>
    <property type="match status" value="1"/>
</dbReference>
<name>A0A392N189_9FABA</name>
<dbReference type="InterPro" id="IPR012340">
    <property type="entry name" value="NA-bd_OB-fold"/>
</dbReference>
<accession>A0A392N189</accession>
<dbReference type="Proteomes" id="UP000265520">
    <property type="component" value="Unassembled WGS sequence"/>
</dbReference>
<protein>
    <submittedName>
        <fullName evidence="2">Replication factor A protein</fullName>
    </submittedName>
</protein>
<proteinExistence type="predicted"/>
<organism evidence="2 3">
    <name type="scientific">Trifolium medium</name>
    <dbReference type="NCBI Taxonomy" id="97028"/>
    <lineage>
        <taxon>Eukaryota</taxon>
        <taxon>Viridiplantae</taxon>
        <taxon>Streptophyta</taxon>
        <taxon>Embryophyta</taxon>
        <taxon>Tracheophyta</taxon>
        <taxon>Spermatophyta</taxon>
        <taxon>Magnoliopsida</taxon>
        <taxon>eudicotyledons</taxon>
        <taxon>Gunneridae</taxon>
        <taxon>Pentapetalae</taxon>
        <taxon>rosids</taxon>
        <taxon>fabids</taxon>
        <taxon>Fabales</taxon>
        <taxon>Fabaceae</taxon>
        <taxon>Papilionoideae</taxon>
        <taxon>50 kb inversion clade</taxon>
        <taxon>NPAAA clade</taxon>
        <taxon>Hologalegina</taxon>
        <taxon>IRL clade</taxon>
        <taxon>Trifolieae</taxon>
        <taxon>Trifolium</taxon>
    </lineage>
</organism>
<dbReference type="CDD" id="cd04480">
    <property type="entry name" value="RPA1_DBD_A_like"/>
    <property type="match status" value="1"/>
</dbReference>
<feature type="domain" description="Replication protein A 70 kDa DNA-binding subunit B/D first OB fold" evidence="1">
    <location>
        <begin position="11"/>
        <end position="114"/>
    </location>
</feature>
<sequence>MAVTISNTTQFSNIDEINSEKASWNLKATVIRLWNVNDFNRMNSPFSNEMVLQDMDRNRIHATVKKTLIYKFKDQLIEGKTYSFQNLSVSINGGAYRTTHHPYKLNFQYSSVVKRIPNLAVDLSPFDFVPIANVVSGVYDTDYLLDVIGVLTGVGTEREITNSNGTTTKLNVIALEQDGHKLQCSLFGPYVDELNTFL</sequence>
<dbReference type="Pfam" id="PF02721">
    <property type="entry name" value="DUF223"/>
    <property type="match status" value="1"/>
</dbReference>
<dbReference type="PANTHER" id="PTHR47165">
    <property type="entry name" value="OS03G0429900 PROTEIN"/>
    <property type="match status" value="1"/>
</dbReference>
<evidence type="ECO:0000313" key="3">
    <source>
        <dbReference type="Proteomes" id="UP000265520"/>
    </source>
</evidence>
<evidence type="ECO:0000259" key="1">
    <source>
        <dbReference type="Pfam" id="PF02721"/>
    </source>
</evidence>
<keyword evidence="3" id="KW-1185">Reference proteome</keyword>
<dbReference type="EMBL" id="LXQA010023858">
    <property type="protein sequence ID" value="MCH92959.1"/>
    <property type="molecule type" value="Genomic_DNA"/>
</dbReference>
<evidence type="ECO:0000313" key="2">
    <source>
        <dbReference type="EMBL" id="MCH92959.1"/>
    </source>
</evidence>
<dbReference type="SUPFAM" id="SSF50249">
    <property type="entry name" value="Nucleic acid-binding proteins"/>
    <property type="match status" value="2"/>
</dbReference>
<dbReference type="InterPro" id="IPR003871">
    <property type="entry name" value="RFA1B/D_OB_1st"/>
</dbReference>
<dbReference type="AlphaFoldDB" id="A0A392N189"/>
<comment type="caution">
    <text evidence="2">The sequence shown here is derived from an EMBL/GenBank/DDBJ whole genome shotgun (WGS) entry which is preliminary data.</text>
</comment>